<dbReference type="AlphaFoldDB" id="A0A3B3ZGY4"/>
<dbReference type="GO" id="GO:0005615">
    <property type="term" value="C:extracellular space"/>
    <property type="evidence" value="ECO:0007669"/>
    <property type="project" value="TreeGrafter"/>
</dbReference>
<keyword evidence="4" id="KW-0645">Protease</keyword>
<dbReference type="SUPFAM" id="SSF53187">
    <property type="entry name" value="Zn-dependent exopeptidases"/>
    <property type="match status" value="1"/>
</dbReference>
<dbReference type="Proteomes" id="UP000261520">
    <property type="component" value="Unplaced"/>
</dbReference>
<accession>A0A3B3ZGY4</accession>
<dbReference type="InterPro" id="IPR000834">
    <property type="entry name" value="Peptidase_M14"/>
</dbReference>
<dbReference type="GO" id="GO:0004181">
    <property type="term" value="F:metallocarboxypeptidase activity"/>
    <property type="evidence" value="ECO:0007669"/>
    <property type="project" value="UniProtKB-EC"/>
</dbReference>
<keyword evidence="6" id="KW-0732">Signal</keyword>
<evidence type="ECO:0000256" key="10">
    <source>
        <dbReference type="ARBA" id="ARBA00023157"/>
    </source>
</evidence>
<dbReference type="Pfam" id="PF00246">
    <property type="entry name" value="Peptidase_M14"/>
    <property type="match status" value="1"/>
</dbReference>
<feature type="active site" description="Proton donor/acceptor" evidence="15">
    <location>
        <position position="381"/>
    </location>
</feature>
<dbReference type="SMART" id="SM00631">
    <property type="entry name" value="Zn_pept"/>
    <property type="match status" value="1"/>
</dbReference>
<comment type="cofactor">
    <cofactor evidence="1">
        <name>Zn(2+)</name>
        <dbReference type="ChEBI" id="CHEBI:29105"/>
    </cofactor>
</comment>
<dbReference type="InterPro" id="IPR036990">
    <property type="entry name" value="M14A-like_propep"/>
</dbReference>
<evidence type="ECO:0000256" key="14">
    <source>
        <dbReference type="ARBA" id="ARBA00039334"/>
    </source>
</evidence>
<dbReference type="Ensembl" id="ENSPMGT00000004073.1">
    <property type="protein sequence ID" value="ENSPMGP00000003829.1"/>
    <property type="gene ID" value="ENSPMGG00000003269.1"/>
</dbReference>
<dbReference type="STRING" id="409849.ENSPMGP00000003829"/>
<dbReference type="PANTHER" id="PTHR11705">
    <property type="entry name" value="PROTEASE FAMILY M14 CARBOXYPEPTIDASE A,B"/>
    <property type="match status" value="1"/>
</dbReference>
<dbReference type="PROSITE" id="PS52035">
    <property type="entry name" value="PEPTIDASE_M14"/>
    <property type="match status" value="1"/>
</dbReference>
<dbReference type="SUPFAM" id="SSF54897">
    <property type="entry name" value="Protease propeptides/inhibitors"/>
    <property type="match status" value="1"/>
</dbReference>
<proteinExistence type="inferred from homology"/>
<keyword evidence="9" id="KW-0482">Metalloprotease</keyword>
<dbReference type="InterPro" id="IPR003146">
    <property type="entry name" value="M14A_act_pep"/>
</dbReference>
<evidence type="ECO:0000256" key="9">
    <source>
        <dbReference type="ARBA" id="ARBA00023049"/>
    </source>
</evidence>
<evidence type="ECO:0000256" key="8">
    <source>
        <dbReference type="ARBA" id="ARBA00022833"/>
    </source>
</evidence>
<organism evidence="17 18">
    <name type="scientific">Periophthalmus magnuspinnatus</name>
    <dbReference type="NCBI Taxonomy" id="409849"/>
    <lineage>
        <taxon>Eukaryota</taxon>
        <taxon>Metazoa</taxon>
        <taxon>Chordata</taxon>
        <taxon>Craniata</taxon>
        <taxon>Vertebrata</taxon>
        <taxon>Euteleostomi</taxon>
        <taxon>Actinopterygii</taxon>
        <taxon>Neopterygii</taxon>
        <taxon>Teleostei</taxon>
        <taxon>Neoteleostei</taxon>
        <taxon>Acanthomorphata</taxon>
        <taxon>Gobiaria</taxon>
        <taxon>Gobiiformes</taxon>
        <taxon>Gobioidei</taxon>
        <taxon>Gobiidae</taxon>
        <taxon>Oxudercinae</taxon>
        <taxon>Periophthalmus</taxon>
    </lineage>
</organism>
<keyword evidence="5" id="KW-0479">Metal-binding</keyword>
<dbReference type="Gene3D" id="3.30.70.340">
    <property type="entry name" value="Metallocarboxypeptidase-like"/>
    <property type="match status" value="1"/>
</dbReference>
<dbReference type="GO" id="GO:0008270">
    <property type="term" value="F:zinc ion binding"/>
    <property type="evidence" value="ECO:0007669"/>
    <property type="project" value="InterPro"/>
</dbReference>
<dbReference type="GO" id="GO:0006508">
    <property type="term" value="P:proteolysis"/>
    <property type="evidence" value="ECO:0007669"/>
    <property type="project" value="UniProtKB-KW"/>
</dbReference>
<dbReference type="FunFam" id="3.40.630.10:FF:000001">
    <property type="entry name" value="Carboxypeptidase B"/>
    <property type="match status" value="1"/>
</dbReference>
<dbReference type="EC" id="3.4.17.2" evidence="13"/>
<keyword evidence="3" id="KW-0121">Carboxypeptidase</keyword>
<evidence type="ECO:0000256" key="12">
    <source>
        <dbReference type="ARBA" id="ARBA00037795"/>
    </source>
</evidence>
<evidence type="ECO:0000256" key="11">
    <source>
        <dbReference type="ARBA" id="ARBA00036114"/>
    </source>
</evidence>
<reference evidence="17" key="1">
    <citation type="submission" date="2025-08" db="UniProtKB">
        <authorList>
            <consortium name="Ensembl"/>
        </authorList>
    </citation>
    <scope>IDENTIFICATION</scope>
</reference>
<evidence type="ECO:0000259" key="16">
    <source>
        <dbReference type="PROSITE" id="PS52035"/>
    </source>
</evidence>
<evidence type="ECO:0000256" key="3">
    <source>
        <dbReference type="ARBA" id="ARBA00022645"/>
    </source>
</evidence>
<name>A0A3B3ZGY4_9GOBI</name>
<evidence type="ECO:0000256" key="4">
    <source>
        <dbReference type="ARBA" id="ARBA00022670"/>
    </source>
</evidence>
<evidence type="ECO:0000256" key="15">
    <source>
        <dbReference type="PROSITE-ProRule" id="PRU01379"/>
    </source>
</evidence>
<sequence length="420" mass="47973">MSIYEYICVHLCIYELYECALFFRDKVFRLKPVLEEHVSLIKELCVWRPLQVDFWRPESPQLVTIDIDVDIRVPALYLDMVSTRLHQSDMEHEVLIEDLEEAVKRERDSGPTPRAHSYTRYNNWDTINSWMNSITSSNSDLISKMFIGNTYEGRPMNVLKIGRKTGSGKNAIFMDCGIHAREWISPAFCQWFVKEAVSTYGSDPQMTSLLDQMDVYVLPVINIDGYQYTHTSNRMWRKTRSRKSGTSCIGADPNRNFNAGWCTLGASSNPCSDTFCGYSPESEIEVKNVADFIRKNKGIIKAYLTIHSYSQLLLFPYSYTYELAADHSELMKVAEGASSALRSLYGTRYTSGPGATTIYPAAGGSDDWAYDLGVKYSYTFELRDTGRYGFLLPESQIQPTCEETMLAVKYIAAYVQKNIY</sequence>
<dbReference type="FunFam" id="3.30.70.340:FF:000002">
    <property type="entry name" value="Carboxypeptidase A"/>
    <property type="match status" value="1"/>
</dbReference>
<dbReference type="Gene3D" id="3.40.630.10">
    <property type="entry name" value="Zn peptidases"/>
    <property type="match status" value="1"/>
</dbReference>
<comment type="subcellular location">
    <subcellularLocation>
        <location evidence="12">Zymogen granule lumen</location>
    </subcellularLocation>
</comment>
<keyword evidence="8" id="KW-0862">Zinc</keyword>
<keyword evidence="7" id="KW-0378">Hydrolase</keyword>
<evidence type="ECO:0000256" key="6">
    <source>
        <dbReference type="ARBA" id="ARBA00022729"/>
    </source>
</evidence>
<dbReference type="PROSITE" id="PS00133">
    <property type="entry name" value="CARBOXYPEPT_ZN_2"/>
    <property type="match status" value="1"/>
</dbReference>
<dbReference type="PRINTS" id="PR00765">
    <property type="entry name" value="CRBOXYPTASEA"/>
</dbReference>
<feature type="domain" description="Peptidase M14" evidence="16">
    <location>
        <begin position="120"/>
        <end position="415"/>
    </location>
</feature>
<keyword evidence="10" id="KW-1015">Disulfide bond</keyword>
<evidence type="ECO:0000313" key="17">
    <source>
        <dbReference type="Ensembl" id="ENSPMGP00000003829.1"/>
    </source>
</evidence>
<keyword evidence="18" id="KW-1185">Reference proteome</keyword>
<protein>
    <recommendedName>
        <fullName evidence="14">Carboxypeptidase B</fullName>
        <ecNumber evidence="13">3.4.17.2</ecNumber>
    </recommendedName>
</protein>
<evidence type="ECO:0000256" key="5">
    <source>
        <dbReference type="ARBA" id="ARBA00022723"/>
    </source>
</evidence>
<evidence type="ECO:0000313" key="18">
    <source>
        <dbReference type="Proteomes" id="UP000261520"/>
    </source>
</evidence>
<dbReference type="Pfam" id="PF02244">
    <property type="entry name" value="Propep_M14"/>
    <property type="match status" value="1"/>
</dbReference>
<evidence type="ECO:0000256" key="2">
    <source>
        <dbReference type="ARBA" id="ARBA00005988"/>
    </source>
</evidence>
<evidence type="ECO:0000256" key="7">
    <source>
        <dbReference type="ARBA" id="ARBA00022801"/>
    </source>
</evidence>
<evidence type="ECO:0000256" key="1">
    <source>
        <dbReference type="ARBA" id="ARBA00001947"/>
    </source>
</evidence>
<dbReference type="PANTHER" id="PTHR11705:SF20">
    <property type="entry name" value="CARBOXYPEPTIDASE B"/>
    <property type="match status" value="1"/>
</dbReference>
<dbReference type="InterPro" id="IPR057247">
    <property type="entry name" value="CARBOXYPEPT_ZN_2"/>
</dbReference>
<comment type="catalytic activity">
    <reaction evidence="11">
        <text>Preferential release of a C-terminal lysine or arginine amino acid.</text>
        <dbReference type="EC" id="3.4.17.2"/>
    </reaction>
</comment>
<reference evidence="17" key="2">
    <citation type="submission" date="2025-09" db="UniProtKB">
        <authorList>
            <consortium name="Ensembl"/>
        </authorList>
    </citation>
    <scope>IDENTIFICATION</scope>
</reference>
<evidence type="ECO:0000256" key="13">
    <source>
        <dbReference type="ARBA" id="ARBA00039143"/>
    </source>
</evidence>
<comment type="similarity">
    <text evidence="2 15">Belongs to the peptidase M14 family.</text>
</comment>